<name>A0A9X2BTP1_9PROT</name>
<dbReference type="PANTHER" id="PTHR41534:SF2">
    <property type="entry name" value="3-PHENYLPROPIONATE_CINNAMIC ACID DIOXYGENASE SUBUNIT BETA"/>
    <property type="match status" value="1"/>
</dbReference>
<gene>
    <name evidence="3" type="ORF">M0638_03415</name>
</gene>
<dbReference type="Pfam" id="PF00866">
    <property type="entry name" value="Ring_hydroxyl_B"/>
    <property type="match status" value="1"/>
</dbReference>
<comment type="similarity">
    <text evidence="1">Belongs to the bacterial ring-hydroxylating dioxygenase beta subunit family.</text>
</comment>
<proteinExistence type="inferred from homology"/>
<dbReference type="Proteomes" id="UP001139516">
    <property type="component" value="Unassembled WGS sequence"/>
</dbReference>
<keyword evidence="2 3" id="KW-0560">Oxidoreductase</keyword>
<reference evidence="3" key="1">
    <citation type="submission" date="2022-04" db="EMBL/GenBank/DDBJ databases">
        <title>Roseomonas acroporae sp. nov., isolated from coral Acropora digitifera.</title>
        <authorList>
            <person name="Sun H."/>
        </authorList>
    </citation>
    <scope>NUCLEOTIDE SEQUENCE</scope>
    <source>
        <strain evidence="3">NAR14</strain>
    </source>
</reference>
<dbReference type="EMBL" id="JALPRX010000009">
    <property type="protein sequence ID" value="MCK8783431.1"/>
    <property type="molecule type" value="Genomic_DNA"/>
</dbReference>
<dbReference type="GO" id="GO:0008695">
    <property type="term" value="F:3-phenylpropionate dioxygenase activity"/>
    <property type="evidence" value="ECO:0007669"/>
    <property type="project" value="UniProtKB-EC"/>
</dbReference>
<evidence type="ECO:0000313" key="4">
    <source>
        <dbReference type="Proteomes" id="UP001139516"/>
    </source>
</evidence>
<dbReference type="GO" id="GO:0019380">
    <property type="term" value="P:3-phenylpropionate catabolic process"/>
    <property type="evidence" value="ECO:0007669"/>
    <property type="project" value="TreeGrafter"/>
</dbReference>
<dbReference type="PANTHER" id="PTHR41534">
    <property type="entry name" value="BLR3401 PROTEIN"/>
    <property type="match status" value="1"/>
</dbReference>
<dbReference type="RefSeq" id="WP_248665553.1">
    <property type="nucleotide sequence ID" value="NZ_JALPRX010000009.1"/>
</dbReference>
<dbReference type="AlphaFoldDB" id="A0A9X2BTP1"/>
<dbReference type="InterPro" id="IPR032710">
    <property type="entry name" value="NTF2-like_dom_sf"/>
</dbReference>
<comment type="caution">
    <text evidence="3">The sequence shown here is derived from an EMBL/GenBank/DDBJ whole genome shotgun (WGS) entry which is preliminary data.</text>
</comment>
<dbReference type="NCBIfam" id="NF007479">
    <property type="entry name" value="PRK10069.1"/>
    <property type="match status" value="1"/>
</dbReference>
<keyword evidence="3" id="KW-0223">Dioxygenase</keyword>
<keyword evidence="4" id="KW-1185">Reference proteome</keyword>
<organism evidence="3 4">
    <name type="scientific">Roseomonas acroporae</name>
    <dbReference type="NCBI Taxonomy" id="2937791"/>
    <lineage>
        <taxon>Bacteria</taxon>
        <taxon>Pseudomonadati</taxon>
        <taxon>Pseudomonadota</taxon>
        <taxon>Alphaproteobacteria</taxon>
        <taxon>Acetobacterales</taxon>
        <taxon>Roseomonadaceae</taxon>
        <taxon>Roseomonas</taxon>
    </lineage>
</organism>
<protein>
    <submittedName>
        <fullName evidence="3">3-phenylpropionate/cinnamic acid dioxygenase subunit beta</fullName>
        <ecNumber evidence="3">1.14.12.19</ecNumber>
    </submittedName>
</protein>
<evidence type="ECO:0000256" key="2">
    <source>
        <dbReference type="ARBA" id="ARBA00023002"/>
    </source>
</evidence>
<evidence type="ECO:0000256" key="1">
    <source>
        <dbReference type="ARBA" id="ARBA00009570"/>
    </source>
</evidence>
<dbReference type="CDD" id="cd00667">
    <property type="entry name" value="ring_hydroxylating_dioxygenases_beta"/>
    <property type="match status" value="1"/>
</dbReference>
<evidence type="ECO:0000313" key="3">
    <source>
        <dbReference type="EMBL" id="MCK8783431.1"/>
    </source>
</evidence>
<dbReference type="Gene3D" id="3.10.450.50">
    <property type="match status" value="1"/>
</dbReference>
<dbReference type="InterPro" id="IPR000391">
    <property type="entry name" value="Rng_hydr_dOase-bsu"/>
</dbReference>
<dbReference type="SUPFAM" id="SSF54427">
    <property type="entry name" value="NTF2-like"/>
    <property type="match status" value="1"/>
</dbReference>
<accession>A0A9X2BTP1</accession>
<sequence length="182" mass="21374">MLAELDEGLAGLLLARSVEQFLYAEAAMLDERRYRDWLAILDDGIRYFAPLARNMRRDRLGEEYTRQGQDLAWFDEGKETLTQRVEQIETGIHWAEEPVSRVCHMVTNVEILSAVPEARHAETVEVRCRFLVYRNRLQDEEMLLIGKRLDTLVRDGTGWKLRRREIRLDQNVLQAKNLTVFL</sequence>
<dbReference type="EC" id="1.14.12.19" evidence="3"/>